<dbReference type="Proteomes" id="UP000030762">
    <property type="component" value="Unassembled WGS sequence"/>
</dbReference>
<accession>T0QR69</accession>
<feature type="region of interest" description="Disordered" evidence="1">
    <location>
        <begin position="123"/>
        <end position="142"/>
    </location>
</feature>
<dbReference type="InParanoid" id="T0QR69"/>
<evidence type="ECO:0000313" key="2">
    <source>
        <dbReference type="EMBL" id="EQC37246.1"/>
    </source>
</evidence>
<evidence type="ECO:0000256" key="1">
    <source>
        <dbReference type="SAM" id="MobiDB-lite"/>
    </source>
</evidence>
<dbReference type="VEuPathDB" id="FungiDB:SDRG_05471"/>
<organism evidence="2 3">
    <name type="scientific">Saprolegnia diclina (strain VS20)</name>
    <dbReference type="NCBI Taxonomy" id="1156394"/>
    <lineage>
        <taxon>Eukaryota</taxon>
        <taxon>Sar</taxon>
        <taxon>Stramenopiles</taxon>
        <taxon>Oomycota</taxon>
        <taxon>Saprolegniomycetes</taxon>
        <taxon>Saprolegniales</taxon>
        <taxon>Saprolegniaceae</taxon>
        <taxon>Saprolegnia</taxon>
    </lineage>
</organism>
<reference evidence="2 3" key="1">
    <citation type="submission" date="2012-04" db="EMBL/GenBank/DDBJ databases">
        <title>The Genome Sequence of Saprolegnia declina VS20.</title>
        <authorList>
            <consortium name="The Broad Institute Genome Sequencing Platform"/>
            <person name="Russ C."/>
            <person name="Nusbaum C."/>
            <person name="Tyler B."/>
            <person name="van West P."/>
            <person name="Dieguez-Uribeondo J."/>
            <person name="de Bruijn I."/>
            <person name="Tripathy S."/>
            <person name="Jiang R."/>
            <person name="Young S.K."/>
            <person name="Zeng Q."/>
            <person name="Gargeya S."/>
            <person name="Fitzgerald M."/>
            <person name="Haas B."/>
            <person name="Abouelleil A."/>
            <person name="Alvarado L."/>
            <person name="Arachchi H.M."/>
            <person name="Berlin A."/>
            <person name="Chapman S.B."/>
            <person name="Goldberg J."/>
            <person name="Griggs A."/>
            <person name="Gujja S."/>
            <person name="Hansen M."/>
            <person name="Howarth C."/>
            <person name="Imamovic A."/>
            <person name="Larimer J."/>
            <person name="McCowen C."/>
            <person name="Montmayeur A."/>
            <person name="Murphy C."/>
            <person name="Neiman D."/>
            <person name="Pearson M."/>
            <person name="Priest M."/>
            <person name="Roberts A."/>
            <person name="Saif S."/>
            <person name="Shea T."/>
            <person name="Sisk P."/>
            <person name="Sykes S."/>
            <person name="Wortman J."/>
            <person name="Nusbaum C."/>
            <person name="Birren B."/>
        </authorList>
    </citation>
    <scope>NUCLEOTIDE SEQUENCE [LARGE SCALE GENOMIC DNA]</scope>
    <source>
        <strain evidence="2 3">VS20</strain>
    </source>
</reference>
<evidence type="ECO:0000313" key="3">
    <source>
        <dbReference type="Proteomes" id="UP000030762"/>
    </source>
</evidence>
<dbReference type="GeneID" id="19946198"/>
<dbReference type="RefSeq" id="XP_008609408.1">
    <property type="nucleotide sequence ID" value="XM_008611186.1"/>
</dbReference>
<sequence length="415" mass="45411">MDLEAFLSTQPWLRPDPVATDALTALLANSKDATSNDVLRPLLPGDFGLCAGLHVGDHAFCGFSRRFGDQTQFACHLYLRTTTIDGSKDVALYLRMLDMLYFVDHSCMHKLTKPVDDVDVVSPTAKRPRASRTPPPTPPSAASPIPFLIMAFPAVNLRVWIDHPTMARSDQARYLHQAARAMQTHLPPQPVAPLSEPSLPVGLTPSQLLDVFADVTKTQHLSPDAAALRLDDLRALAEASGVRFEPGNVAIAPTVLGLLMATLLTTPRVEWHWESASKLVPLATPCSVHDECLLTPPLGLCSTTRWHHWENVLDGLPHEAASQEDATASVLDQLAHDMTLSSLDAAVKDQCSANVMAVSNAIVTCRNSVVDDLCPRQVRTAELSDDEMQRFARLFDGLRDRKKRHLTVALSVLLL</sequence>
<gene>
    <name evidence="2" type="ORF">SDRG_05471</name>
</gene>
<proteinExistence type="predicted"/>
<name>T0QR69_SAPDV</name>
<dbReference type="OMA" id="RWHHWEN"/>
<dbReference type="OrthoDB" id="59888at2759"/>
<dbReference type="EMBL" id="JH767145">
    <property type="protein sequence ID" value="EQC37246.1"/>
    <property type="molecule type" value="Genomic_DNA"/>
</dbReference>
<dbReference type="AlphaFoldDB" id="T0QR69"/>
<keyword evidence="3" id="KW-1185">Reference proteome</keyword>
<protein>
    <submittedName>
        <fullName evidence="2">Uncharacterized protein</fullName>
    </submittedName>
</protein>